<evidence type="ECO:0000256" key="2">
    <source>
        <dbReference type="ARBA" id="ARBA00007805"/>
    </source>
</evidence>
<comment type="pathway">
    <text evidence="1">Amino-acid biosynthesis; L-arginine biosynthesis; L-arginine from L-ornithine and carbamoyl phosphate: step 1/3.</text>
</comment>
<dbReference type="InterPro" id="IPR036901">
    <property type="entry name" value="Asp/Orn_carbamoylTrfase_sf"/>
</dbReference>
<dbReference type="Proteomes" id="UP001239462">
    <property type="component" value="Unassembled WGS sequence"/>
</dbReference>
<comment type="similarity">
    <text evidence="2 6">Belongs to the aspartate/ornithine carbamoyltransferase superfamily. OTCase family.</text>
</comment>
<feature type="domain" description="Aspartate/ornithine carbamoyltransferase carbamoyl-P binding" evidence="8">
    <location>
        <begin position="2"/>
        <end position="141"/>
    </location>
</feature>
<evidence type="ECO:0000256" key="1">
    <source>
        <dbReference type="ARBA" id="ARBA00004975"/>
    </source>
</evidence>
<accession>A0ABT7PGK3</accession>
<dbReference type="PRINTS" id="PR00100">
    <property type="entry name" value="AOTCASE"/>
</dbReference>
<dbReference type="EMBL" id="JASZZN010000005">
    <property type="protein sequence ID" value="MDM4015439.1"/>
    <property type="molecule type" value="Genomic_DNA"/>
</dbReference>
<feature type="binding site" evidence="6">
    <location>
        <position position="221"/>
    </location>
    <ligand>
        <name>L-ornithine</name>
        <dbReference type="ChEBI" id="CHEBI:46911"/>
    </ligand>
</feature>
<dbReference type="HAMAP" id="MF_01109">
    <property type="entry name" value="OTCase"/>
    <property type="match status" value="1"/>
</dbReference>
<dbReference type="NCBIfam" id="TIGR00658">
    <property type="entry name" value="orni_carb_tr"/>
    <property type="match status" value="1"/>
</dbReference>
<proteinExistence type="inferred from homology"/>
<dbReference type="SUPFAM" id="SSF53671">
    <property type="entry name" value="Aspartate/ornithine carbamoyltransferase"/>
    <property type="match status" value="1"/>
</dbReference>
<feature type="binding site" evidence="6">
    <location>
        <position position="289"/>
    </location>
    <ligand>
        <name>carbamoyl phosphate</name>
        <dbReference type="ChEBI" id="CHEBI:58228"/>
    </ligand>
</feature>
<name>A0ABT7PGK3_9BACT</name>
<keyword evidence="10" id="KW-1185">Reference proteome</keyword>
<comment type="caution">
    <text evidence="9">The sequence shown here is derived from an EMBL/GenBank/DDBJ whole genome shotgun (WGS) entry which is preliminary data.</text>
</comment>
<dbReference type="InterPro" id="IPR024904">
    <property type="entry name" value="OTCase_ArgI"/>
</dbReference>
<dbReference type="NCBIfam" id="NF001986">
    <property type="entry name" value="PRK00779.1"/>
    <property type="match status" value="1"/>
</dbReference>
<dbReference type="PRINTS" id="PR00102">
    <property type="entry name" value="OTCASE"/>
</dbReference>
<dbReference type="Pfam" id="PF00185">
    <property type="entry name" value="OTCace"/>
    <property type="match status" value="1"/>
</dbReference>
<dbReference type="InterPro" id="IPR006131">
    <property type="entry name" value="Asp_carbamoyltransf_Asp/Orn-bd"/>
</dbReference>
<dbReference type="EC" id="2.1.3.3" evidence="3 6"/>
<evidence type="ECO:0000259" key="8">
    <source>
        <dbReference type="Pfam" id="PF02729"/>
    </source>
</evidence>
<evidence type="ECO:0000256" key="5">
    <source>
        <dbReference type="ARBA" id="ARBA00048772"/>
    </source>
</evidence>
<dbReference type="Pfam" id="PF02729">
    <property type="entry name" value="OTCace_N"/>
    <property type="match status" value="1"/>
</dbReference>
<comment type="catalytic activity">
    <reaction evidence="5 6">
        <text>carbamoyl phosphate + L-ornithine = L-citrulline + phosphate + H(+)</text>
        <dbReference type="Rhea" id="RHEA:19513"/>
        <dbReference type="ChEBI" id="CHEBI:15378"/>
        <dbReference type="ChEBI" id="CHEBI:43474"/>
        <dbReference type="ChEBI" id="CHEBI:46911"/>
        <dbReference type="ChEBI" id="CHEBI:57743"/>
        <dbReference type="ChEBI" id="CHEBI:58228"/>
        <dbReference type="EC" id="2.1.3.3"/>
    </reaction>
</comment>
<evidence type="ECO:0000256" key="3">
    <source>
        <dbReference type="ARBA" id="ARBA00013007"/>
    </source>
</evidence>
<evidence type="ECO:0000259" key="7">
    <source>
        <dbReference type="Pfam" id="PF00185"/>
    </source>
</evidence>
<sequence length="314" mass="34335">MQHFNSLFDISCDDLKLILQTAKVVKSKLKAGERPDVLHNRVVALLFQKPSLRTRVSFESGIAQLGGSSLFLGDDVGWGKRESASDFTKVLGQFIDAVVCRANRHESVTQLSSYNAVPIINGLTDLCHPCQALADVMTIDEAFDGYEGKHLVFVGDGNNVANSLALICAMLDMRFTLACPKGYEMDRQWVERMAKEYPKADITTTSDATAAVATADAIYTDVWISMGQEAEAAERRSAFADYQVNEKLMAAAPSSARVLHCLPAVRGEEITDGVIDGSQSSVIDQAGNRMHAQKGLLVWLLARDWIAKNVMTCL</sequence>
<dbReference type="RefSeq" id="WP_149495517.1">
    <property type="nucleotide sequence ID" value="NZ_CP141221.1"/>
</dbReference>
<comment type="subcellular location">
    <subcellularLocation>
        <location evidence="6">Cytoplasm</location>
    </subcellularLocation>
</comment>
<dbReference type="PANTHER" id="PTHR45753:SF3">
    <property type="entry name" value="ORNITHINE TRANSCARBAMYLASE, MITOCHONDRIAL"/>
    <property type="match status" value="1"/>
</dbReference>
<keyword evidence="4 6" id="KW-0808">Transferase</keyword>
<feature type="binding site" evidence="6">
    <location>
        <begin position="225"/>
        <end position="226"/>
    </location>
    <ligand>
        <name>L-ornithine</name>
        <dbReference type="ChEBI" id="CHEBI:46911"/>
    </ligand>
</feature>
<protein>
    <recommendedName>
        <fullName evidence="3 6">Ornithine carbamoyltransferase</fullName>
        <shortName evidence="6">OTCase</shortName>
        <ecNumber evidence="3 6">2.1.3.3</ecNumber>
    </recommendedName>
</protein>
<dbReference type="Gene3D" id="3.40.50.1370">
    <property type="entry name" value="Aspartate/ornithine carbamoyltransferase"/>
    <property type="match status" value="2"/>
</dbReference>
<keyword evidence="6" id="KW-0963">Cytoplasm</keyword>
<dbReference type="InterPro" id="IPR002292">
    <property type="entry name" value="Orn/put_carbamltrans"/>
</dbReference>
<feature type="binding site" evidence="6">
    <location>
        <begin position="128"/>
        <end position="131"/>
    </location>
    <ligand>
        <name>carbamoyl phosphate</name>
        <dbReference type="ChEBI" id="CHEBI:58228"/>
    </ligand>
</feature>
<comment type="caution">
    <text evidence="6">Lacks conserved residue(s) required for the propagation of feature annotation.</text>
</comment>
<evidence type="ECO:0000256" key="6">
    <source>
        <dbReference type="HAMAP-Rule" id="MF_01109"/>
    </source>
</evidence>
<feature type="binding site" evidence="6">
    <location>
        <begin position="261"/>
        <end position="262"/>
    </location>
    <ligand>
        <name>carbamoyl phosphate</name>
        <dbReference type="ChEBI" id="CHEBI:58228"/>
    </ligand>
</feature>
<reference evidence="9 10" key="1">
    <citation type="submission" date="2023-06" db="EMBL/GenBank/DDBJ databases">
        <title>Roseiconus lacunae JC819 isolated from Gulf of Mannar region, Tamil Nadu.</title>
        <authorList>
            <person name="Pk S."/>
            <person name="Ch S."/>
            <person name="Ch V.R."/>
        </authorList>
    </citation>
    <scope>NUCLEOTIDE SEQUENCE [LARGE SCALE GENOMIC DNA]</scope>
    <source>
        <strain evidence="9 10">JC819</strain>
    </source>
</reference>
<feature type="binding site" evidence="6">
    <location>
        <position position="101"/>
    </location>
    <ligand>
        <name>carbamoyl phosphate</name>
        <dbReference type="ChEBI" id="CHEBI:58228"/>
    </ligand>
</feature>
<gene>
    <name evidence="9" type="primary">argF</name>
    <name evidence="9" type="ORF">QTN89_08375</name>
</gene>
<evidence type="ECO:0000256" key="4">
    <source>
        <dbReference type="ARBA" id="ARBA00022679"/>
    </source>
</evidence>
<dbReference type="InterPro" id="IPR006130">
    <property type="entry name" value="Asp/Orn_carbamoylTrfase"/>
</dbReference>
<feature type="binding site" evidence="6">
    <location>
        <position position="159"/>
    </location>
    <ligand>
        <name>L-ornithine</name>
        <dbReference type="ChEBI" id="CHEBI:46911"/>
    </ligand>
</feature>
<evidence type="ECO:0000313" key="9">
    <source>
        <dbReference type="EMBL" id="MDM4015439.1"/>
    </source>
</evidence>
<feature type="domain" description="Aspartate/ornithine carbamoyltransferase Asp/Orn-binding" evidence="7">
    <location>
        <begin position="147"/>
        <end position="300"/>
    </location>
</feature>
<dbReference type="GO" id="GO:0004585">
    <property type="term" value="F:ornithine carbamoyltransferase activity"/>
    <property type="evidence" value="ECO:0007669"/>
    <property type="project" value="UniProtKB-EC"/>
</dbReference>
<dbReference type="InterPro" id="IPR006132">
    <property type="entry name" value="Asp/Orn_carbamoyltranf_P-bd"/>
</dbReference>
<dbReference type="PANTHER" id="PTHR45753">
    <property type="entry name" value="ORNITHINE CARBAMOYLTRANSFERASE, MITOCHONDRIAL"/>
    <property type="match status" value="1"/>
</dbReference>
<organism evidence="9 10">
    <name type="scientific">Roseiconus lacunae</name>
    <dbReference type="NCBI Taxonomy" id="2605694"/>
    <lineage>
        <taxon>Bacteria</taxon>
        <taxon>Pseudomonadati</taxon>
        <taxon>Planctomycetota</taxon>
        <taxon>Planctomycetia</taxon>
        <taxon>Pirellulales</taxon>
        <taxon>Pirellulaceae</taxon>
        <taxon>Roseiconus</taxon>
    </lineage>
</organism>
<evidence type="ECO:0000313" key="10">
    <source>
        <dbReference type="Proteomes" id="UP001239462"/>
    </source>
</evidence>